<feature type="compositionally biased region" description="Low complexity" evidence="12">
    <location>
        <begin position="742"/>
        <end position="765"/>
    </location>
</feature>
<gene>
    <name evidence="15" type="ORF">L0M99_09280</name>
</gene>
<evidence type="ECO:0000313" key="15">
    <source>
        <dbReference type="EMBL" id="MCG4618674.1"/>
    </source>
</evidence>
<evidence type="ECO:0000256" key="5">
    <source>
        <dbReference type="ARBA" id="ARBA00022840"/>
    </source>
</evidence>
<keyword evidence="3 11" id="KW-0378">Hydrolase</keyword>
<dbReference type="Gene3D" id="1.10.10.160">
    <property type="match status" value="1"/>
</dbReference>
<dbReference type="GO" id="GO:0000725">
    <property type="term" value="P:recombinational repair"/>
    <property type="evidence" value="ECO:0007669"/>
    <property type="project" value="TreeGrafter"/>
</dbReference>
<dbReference type="GO" id="GO:0033202">
    <property type="term" value="C:DNA helicase complex"/>
    <property type="evidence" value="ECO:0007669"/>
    <property type="project" value="TreeGrafter"/>
</dbReference>
<accession>A0AAJ1BD38</accession>
<dbReference type="Pfam" id="PF00580">
    <property type="entry name" value="UvrD-helicase"/>
    <property type="match status" value="1"/>
</dbReference>
<dbReference type="InterPro" id="IPR027417">
    <property type="entry name" value="P-loop_NTPase"/>
</dbReference>
<feature type="region of interest" description="Disordered" evidence="12">
    <location>
        <begin position="23"/>
        <end position="42"/>
    </location>
</feature>
<dbReference type="InterPro" id="IPR014017">
    <property type="entry name" value="DNA_helicase_UvrD-like_C"/>
</dbReference>
<dbReference type="FunFam" id="1.10.10.160:FF:000001">
    <property type="entry name" value="ATP-dependent DNA helicase"/>
    <property type="match status" value="1"/>
</dbReference>
<dbReference type="GO" id="GO:0005524">
    <property type="term" value="F:ATP binding"/>
    <property type="evidence" value="ECO:0007669"/>
    <property type="project" value="UniProtKB-UniRule"/>
</dbReference>
<dbReference type="GO" id="GO:0003677">
    <property type="term" value="F:DNA binding"/>
    <property type="evidence" value="ECO:0007669"/>
    <property type="project" value="UniProtKB-KW"/>
</dbReference>
<sequence length="878" mass="95926">MIDFNALFSADTPTSQTLLPGAVAVGSQPSAPPAPSDPKEIVSGLNEPQRQAVEHQGLPLLVMAGAGSGKTRVLTRRIAYLLATGRAYPSQILAITFTNKAAAEMRERVSSLIGPQAGQMWVSTFHSACVRILRRYAEAANLKSSFTIYDQADATRLVSMILKELQLDPKRFPAKKIQNRISDLKNSLIDPDTYLASAGLGPDAEVVAKVYPAYQHRLNAANALDFDDLIMRTVQLFQTNPLVQASFCHRFRHVLVDEYQDTNHAQYVLVKLLSGVAGAAVNQPEQLEGEPVTAAELTVVGDSDQSIYAFRGATVRNIEEFEKDFHGARTIYLEQNYRSSGNILAAANAVISHNQSRHKKKLWTDSGEGEKVGVRISSADRDEALSVVEEINNLVGAGYNYGDIAVFYRINAHSRLLEETLTHAGIPYRIIGGTKFYERKEIKDAIAYLQLVVNPDDAVSFTRVINTPKRSLGNKAQAALQAAANTYDVSLGRVAALVWLQELGEERPRAAADTNLSGMSESVPDNAEISGLTPRARTSIAQFWDCLVSARQSYVEGAPLKESLQTVLTESGYLKSLEGSKDPQDGVRLDNLSEFYNVASQFSEDEPEGTLVDFLERVALVADADQLPGDQRGQVTLMTVHMAKGLEFPVVFVTGLEEGTFPHSRALGEAGEMAEERRLAYVAITRAQQKVYLTAAHNRQMWGETRWQPLSPFLLEVPTELMDQPDQLSKSNGQFEFSFDTSSSWSSGSSWGSSSRGRKNSSGYRSRGDSNYQYRSGKYRDEDAAGPAFGAGGTGKISRRETGKVKRLGTDLGARTDANASIGKAVEVGTGDRVRHDKFGEGTVVAIEGRGRSKSAKVEFAGGVTKRLLLRLAPMERI</sequence>
<dbReference type="GO" id="GO:0009314">
    <property type="term" value="P:response to radiation"/>
    <property type="evidence" value="ECO:0007669"/>
    <property type="project" value="UniProtKB-ARBA"/>
</dbReference>
<comment type="catalytic activity">
    <reaction evidence="8">
        <text>Couples ATP hydrolysis with the unwinding of duplex DNA by translocating in the 3'-5' direction.</text>
        <dbReference type="EC" id="5.6.2.4"/>
    </reaction>
</comment>
<organism evidence="15 16">
    <name type="scientific">Varibaculum cambriense</name>
    <dbReference type="NCBI Taxonomy" id="184870"/>
    <lineage>
        <taxon>Bacteria</taxon>
        <taxon>Bacillati</taxon>
        <taxon>Actinomycetota</taxon>
        <taxon>Actinomycetes</taxon>
        <taxon>Actinomycetales</taxon>
        <taxon>Actinomycetaceae</taxon>
        <taxon>Varibaculum</taxon>
    </lineage>
</organism>
<evidence type="ECO:0000256" key="3">
    <source>
        <dbReference type="ARBA" id="ARBA00022801"/>
    </source>
</evidence>
<dbReference type="Proteomes" id="UP001200537">
    <property type="component" value="Unassembled WGS sequence"/>
</dbReference>
<dbReference type="CDD" id="cd18807">
    <property type="entry name" value="SF1_C_UvrD"/>
    <property type="match status" value="1"/>
</dbReference>
<evidence type="ECO:0000256" key="7">
    <source>
        <dbReference type="ARBA" id="ARBA00023235"/>
    </source>
</evidence>
<dbReference type="PANTHER" id="PTHR11070:SF2">
    <property type="entry name" value="ATP-DEPENDENT DNA HELICASE SRS2"/>
    <property type="match status" value="1"/>
</dbReference>
<evidence type="ECO:0000256" key="1">
    <source>
        <dbReference type="ARBA" id="ARBA00009922"/>
    </source>
</evidence>
<dbReference type="Pfam" id="PF21196">
    <property type="entry name" value="PcrA_UvrD_tudor"/>
    <property type="match status" value="1"/>
</dbReference>
<dbReference type="RefSeq" id="WP_024059532.1">
    <property type="nucleotide sequence ID" value="NZ_JAGZVZ010000004.1"/>
</dbReference>
<feature type="domain" description="UvrD-like helicase C-terminal" evidence="14">
    <location>
        <begin position="341"/>
        <end position="645"/>
    </location>
</feature>
<dbReference type="InterPro" id="IPR014016">
    <property type="entry name" value="UvrD-like_ATP-bd"/>
</dbReference>
<evidence type="ECO:0000259" key="13">
    <source>
        <dbReference type="PROSITE" id="PS51198"/>
    </source>
</evidence>
<comment type="catalytic activity">
    <reaction evidence="10">
        <text>ATP + H2O = ADP + phosphate + H(+)</text>
        <dbReference type="Rhea" id="RHEA:13065"/>
        <dbReference type="ChEBI" id="CHEBI:15377"/>
        <dbReference type="ChEBI" id="CHEBI:15378"/>
        <dbReference type="ChEBI" id="CHEBI:30616"/>
        <dbReference type="ChEBI" id="CHEBI:43474"/>
        <dbReference type="ChEBI" id="CHEBI:456216"/>
        <dbReference type="EC" id="5.6.2.4"/>
    </reaction>
</comment>
<evidence type="ECO:0000256" key="11">
    <source>
        <dbReference type="PROSITE-ProRule" id="PRU00560"/>
    </source>
</evidence>
<dbReference type="AlphaFoldDB" id="A0AAJ1BD38"/>
<evidence type="ECO:0000259" key="14">
    <source>
        <dbReference type="PROSITE" id="PS51217"/>
    </source>
</evidence>
<dbReference type="InterPro" id="IPR013986">
    <property type="entry name" value="DExx_box_DNA_helicase_dom_sf"/>
</dbReference>
<protein>
    <recommendedName>
        <fullName evidence="9">DNA 3'-5' helicase</fullName>
        <ecNumber evidence="9">5.6.2.4</ecNumber>
    </recommendedName>
</protein>
<keyword evidence="2 11" id="KW-0547">Nucleotide-binding</keyword>
<evidence type="ECO:0000256" key="12">
    <source>
        <dbReference type="SAM" id="MobiDB-lite"/>
    </source>
</evidence>
<evidence type="ECO:0000256" key="9">
    <source>
        <dbReference type="ARBA" id="ARBA00034808"/>
    </source>
</evidence>
<dbReference type="EMBL" id="JAKNHJ010000022">
    <property type="protein sequence ID" value="MCG4618674.1"/>
    <property type="molecule type" value="Genomic_DNA"/>
</dbReference>
<evidence type="ECO:0000256" key="6">
    <source>
        <dbReference type="ARBA" id="ARBA00023125"/>
    </source>
</evidence>
<dbReference type="SUPFAM" id="SSF52540">
    <property type="entry name" value="P-loop containing nucleoside triphosphate hydrolases"/>
    <property type="match status" value="1"/>
</dbReference>
<keyword evidence="4 11" id="KW-0347">Helicase</keyword>
<evidence type="ECO:0000313" key="16">
    <source>
        <dbReference type="Proteomes" id="UP001200537"/>
    </source>
</evidence>
<keyword evidence="5 11" id="KW-0067">ATP-binding</keyword>
<dbReference type="PROSITE" id="PS51198">
    <property type="entry name" value="UVRD_HELICASE_ATP_BIND"/>
    <property type="match status" value="1"/>
</dbReference>
<feature type="binding site" evidence="11">
    <location>
        <begin position="64"/>
        <end position="71"/>
    </location>
    <ligand>
        <name>ATP</name>
        <dbReference type="ChEBI" id="CHEBI:30616"/>
    </ligand>
</feature>
<comment type="caution">
    <text evidence="15">The sequence shown here is derived from an EMBL/GenBank/DDBJ whole genome shotgun (WGS) entry which is preliminary data.</text>
</comment>
<dbReference type="Pfam" id="PF13361">
    <property type="entry name" value="UvrD_C"/>
    <property type="match status" value="1"/>
</dbReference>
<name>A0AAJ1BD38_9ACTO</name>
<dbReference type="InterPro" id="IPR000212">
    <property type="entry name" value="DNA_helicase_UvrD/REP"/>
</dbReference>
<dbReference type="GO" id="GO:0043138">
    <property type="term" value="F:3'-5' DNA helicase activity"/>
    <property type="evidence" value="ECO:0007669"/>
    <property type="project" value="UniProtKB-EC"/>
</dbReference>
<feature type="domain" description="UvrD-like helicase ATP-binding" evidence="13">
    <location>
        <begin position="43"/>
        <end position="340"/>
    </location>
</feature>
<keyword evidence="6" id="KW-0238">DNA-binding</keyword>
<comment type="similarity">
    <text evidence="1">Belongs to the helicase family. UvrD subfamily.</text>
</comment>
<dbReference type="PROSITE" id="PS51217">
    <property type="entry name" value="UVRD_HELICASE_CTER"/>
    <property type="match status" value="1"/>
</dbReference>
<evidence type="ECO:0000256" key="10">
    <source>
        <dbReference type="ARBA" id="ARBA00048988"/>
    </source>
</evidence>
<reference evidence="15" key="1">
    <citation type="submission" date="2022-01" db="EMBL/GenBank/DDBJ databases">
        <title>Collection of gut derived symbiotic bacterial strains cultured from healthy donors.</title>
        <authorList>
            <person name="Lin H."/>
            <person name="Kohout C."/>
            <person name="Waligurski E."/>
            <person name="Pamer E.G."/>
        </authorList>
    </citation>
    <scope>NUCLEOTIDE SEQUENCE</scope>
    <source>
        <strain evidence="15">DFI.7.46</strain>
    </source>
</reference>
<dbReference type="CDD" id="cd17932">
    <property type="entry name" value="DEXQc_UvrD"/>
    <property type="match status" value="1"/>
</dbReference>
<evidence type="ECO:0000256" key="2">
    <source>
        <dbReference type="ARBA" id="ARBA00022741"/>
    </source>
</evidence>
<evidence type="ECO:0000256" key="4">
    <source>
        <dbReference type="ARBA" id="ARBA00022806"/>
    </source>
</evidence>
<dbReference type="EC" id="5.6.2.4" evidence="9"/>
<proteinExistence type="inferred from homology"/>
<dbReference type="Gene3D" id="1.10.486.10">
    <property type="entry name" value="PCRA, domain 4"/>
    <property type="match status" value="1"/>
</dbReference>
<dbReference type="PANTHER" id="PTHR11070">
    <property type="entry name" value="UVRD / RECB / PCRA DNA HELICASE FAMILY MEMBER"/>
    <property type="match status" value="1"/>
</dbReference>
<dbReference type="GO" id="GO:0005829">
    <property type="term" value="C:cytosol"/>
    <property type="evidence" value="ECO:0007669"/>
    <property type="project" value="TreeGrafter"/>
</dbReference>
<keyword evidence="7" id="KW-0413">Isomerase</keyword>
<dbReference type="Gene3D" id="3.40.50.300">
    <property type="entry name" value="P-loop containing nucleotide triphosphate hydrolases"/>
    <property type="match status" value="2"/>
</dbReference>
<evidence type="ECO:0000256" key="8">
    <source>
        <dbReference type="ARBA" id="ARBA00034617"/>
    </source>
</evidence>
<feature type="region of interest" description="Disordered" evidence="12">
    <location>
        <begin position="740"/>
        <end position="804"/>
    </location>
</feature>
<dbReference type="GO" id="GO:0016787">
    <property type="term" value="F:hydrolase activity"/>
    <property type="evidence" value="ECO:0007669"/>
    <property type="project" value="UniProtKB-UniRule"/>
</dbReference>